<evidence type="ECO:0000313" key="2">
    <source>
        <dbReference type="EMBL" id="AQZ54549.1"/>
    </source>
</evidence>
<keyword evidence="2" id="KW-0614">Plasmid</keyword>
<feature type="domain" description="LysR substrate-binding" evidence="1">
    <location>
        <begin position="6"/>
        <end position="114"/>
    </location>
</feature>
<geneLocation type="plasmid" evidence="3">
    <name>pmm170</name>
</geneLocation>
<evidence type="ECO:0000259" key="1">
    <source>
        <dbReference type="Pfam" id="PF03466"/>
    </source>
</evidence>
<dbReference type="EMBL" id="CP020333">
    <property type="protein sequence ID" value="AQZ54549.1"/>
    <property type="molecule type" value="Genomic_DNA"/>
</dbReference>
<protein>
    <submittedName>
        <fullName evidence="2">LysR substrate binding domain protein</fullName>
    </submittedName>
</protein>
<gene>
    <name evidence="2" type="ORF">Mame_05258</name>
</gene>
<dbReference type="Proteomes" id="UP000191135">
    <property type="component" value="Plasmid pMM170"/>
</dbReference>
<dbReference type="OrthoDB" id="9803735at2"/>
<dbReference type="AlphaFoldDB" id="A0A1U9ZA05"/>
<name>A0A1U9ZA05_9HYPH</name>
<dbReference type="Pfam" id="PF03466">
    <property type="entry name" value="LysR_substrate"/>
    <property type="match status" value="1"/>
</dbReference>
<dbReference type="Gene3D" id="3.40.190.10">
    <property type="entry name" value="Periplasmic binding protein-like II"/>
    <property type="match status" value="1"/>
</dbReference>
<dbReference type="KEGG" id="mmed:Mame_05258"/>
<evidence type="ECO:0000313" key="3">
    <source>
        <dbReference type="Proteomes" id="UP000191135"/>
    </source>
</evidence>
<accession>A0A1U9ZA05</accession>
<sequence>MRLGLPPASIADLSRYKWVLPRMGTKLQTELNRVFLLKGEEVPVVNVLTSSLYTTRAFLRRTDMMTILARSALSEKDTAGIAALEQPWFSLQREAFLATLKGMKLPPAVRTAVQKSATEAAE</sequence>
<dbReference type="InterPro" id="IPR005119">
    <property type="entry name" value="LysR_subst-bd"/>
</dbReference>
<organism evidence="2 3">
    <name type="scientific">Martelella mediterranea DSM 17316</name>
    <dbReference type="NCBI Taxonomy" id="1122214"/>
    <lineage>
        <taxon>Bacteria</taxon>
        <taxon>Pseudomonadati</taxon>
        <taxon>Pseudomonadota</taxon>
        <taxon>Alphaproteobacteria</taxon>
        <taxon>Hyphomicrobiales</taxon>
        <taxon>Aurantimonadaceae</taxon>
        <taxon>Martelella</taxon>
    </lineage>
</organism>
<reference evidence="2 3" key="1">
    <citation type="submission" date="2017-03" db="EMBL/GenBank/DDBJ databases">
        <title>Foreign affairs: Plasmid Transfer between Roseobacters and Rhizobia.</title>
        <authorList>
            <person name="Bartling P."/>
            <person name="Bunk B."/>
            <person name="Overmann J."/>
            <person name="Brinkmann H."/>
            <person name="Petersen J."/>
        </authorList>
    </citation>
    <scope>NUCLEOTIDE SEQUENCE [LARGE SCALE GENOMIC DNA]</scope>
    <source>
        <strain evidence="2 3">MACL11</strain>
        <plasmid evidence="3">Plasmid pmm170</plasmid>
    </source>
</reference>
<proteinExistence type="predicted"/>
<keyword evidence="3" id="KW-1185">Reference proteome</keyword>
<dbReference type="SUPFAM" id="SSF53850">
    <property type="entry name" value="Periplasmic binding protein-like II"/>
    <property type="match status" value="1"/>
</dbReference>